<name>A0A8C4NC15_EPTBU</name>
<dbReference type="PANTHER" id="PTHR47595:SF1">
    <property type="entry name" value="MYB_SANT-LIKE DNA-BINDING DOMAIN-CONTAINING PROTEIN"/>
    <property type="match status" value="1"/>
</dbReference>
<reference evidence="3" key="2">
    <citation type="submission" date="2025-09" db="UniProtKB">
        <authorList>
            <consortium name="Ensembl"/>
        </authorList>
    </citation>
    <scope>IDENTIFICATION</scope>
</reference>
<accession>A0A8C4NC15</accession>
<dbReference type="GeneTree" id="ENSGT00940000174723"/>
<keyword evidence="4" id="KW-1185">Reference proteome</keyword>
<dbReference type="PANTHER" id="PTHR47595">
    <property type="entry name" value="HEAT SHOCK 70 KDA PROTEIN 14"/>
    <property type="match status" value="1"/>
</dbReference>
<reference evidence="3" key="1">
    <citation type="submission" date="2025-08" db="UniProtKB">
        <authorList>
            <consortium name="Ensembl"/>
        </authorList>
    </citation>
    <scope>IDENTIFICATION</scope>
</reference>
<protein>
    <recommendedName>
        <fullName evidence="2">Myb/SANT-like DNA-binding domain-containing protein</fullName>
    </recommendedName>
</protein>
<dbReference type="Ensembl" id="ENSEBUT00000004195.1">
    <property type="protein sequence ID" value="ENSEBUP00000003802.1"/>
    <property type="gene ID" value="ENSEBUG00000002716.1"/>
</dbReference>
<dbReference type="Gene3D" id="1.10.10.60">
    <property type="entry name" value="Homeodomain-like"/>
    <property type="match status" value="1"/>
</dbReference>
<dbReference type="Proteomes" id="UP000694388">
    <property type="component" value="Unplaced"/>
</dbReference>
<evidence type="ECO:0000313" key="4">
    <source>
        <dbReference type="Proteomes" id="UP000694388"/>
    </source>
</evidence>
<dbReference type="Pfam" id="PF13837">
    <property type="entry name" value="Myb_DNA-bind_4"/>
    <property type="match status" value="1"/>
</dbReference>
<keyword evidence="1" id="KW-0175">Coiled coil</keyword>
<evidence type="ECO:0000313" key="3">
    <source>
        <dbReference type="Ensembl" id="ENSEBUP00000003802.1"/>
    </source>
</evidence>
<evidence type="ECO:0000259" key="2">
    <source>
        <dbReference type="Pfam" id="PF13837"/>
    </source>
</evidence>
<dbReference type="InterPro" id="IPR044822">
    <property type="entry name" value="Myb_DNA-bind_4"/>
</dbReference>
<feature type="domain" description="Myb/SANT-like DNA-binding" evidence="2">
    <location>
        <begin position="19"/>
        <end position="107"/>
    </location>
</feature>
<feature type="coiled-coil region" evidence="1">
    <location>
        <begin position="60"/>
        <end position="87"/>
    </location>
</feature>
<sequence>MDTFPDRGAVSTGTVKTLYWEAHQVRALVTLWTDESVQQQLRTFRRNELVYCNLSDELAKIGIQKTAQQCREKLKRMKQEYRRIKSHNMQNGADFKTSEYYDVFDAMLGNWPEGRIIPQPGTSADSQSAEGKTFYNRLVLCYHKVYQPSSTVISV</sequence>
<evidence type="ECO:0000256" key="1">
    <source>
        <dbReference type="SAM" id="Coils"/>
    </source>
</evidence>
<dbReference type="OMA" id="NWPEGRI"/>
<proteinExistence type="predicted"/>
<organism evidence="3 4">
    <name type="scientific">Eptatretus burgeri</name>
    <name type="common">Inshore hagfish</name>
    <dbReference type="NCBI Taxonomy" id="7764"/>
    <lineage>
        <taxon>Eukaryota</taxon>
        <taxon>Metazoa</taxon>
        <taxon>Chordata</taxon>
        <taxon>Craniata</taxon>
        <taxon>Vertebrata</taxon>
        <taxon>Cyclostomata</taxon>
        <taxon>Myxini</taxon>
        <taxon>Myxiniformes</taxon>
        <taxon>Myxinidae</taxon>
        <taxon>Eptatretinae</taxon>
        <taxon>Eptatretus</taxon>
    </lineage>
</organism>
<dbReference type="AlphaFoldDB" id="A0A8C4NC15"/>